<evidence type="ECO:0000313" key="2">
    <source>
        <dbReference type="Proteomes" id="UP000054466"/>
    </source>
</evidence>
<organism evidence="1 2">
    <name type="scientific">Cladophialophora immunda</name>
    <dbReference type="NCBI Taxonomy" id="569365"/>
    <lineage>
        <taxon>Eukaryota</taxon>
        <taxon>Fungi</taxon>
        <taxon>Dikarya</taxon>
        <taxon>Ascomycota</taxon>
        <taxon>Pezizomycotina</taxon>
        <taxon>Eurotiomycetes</taxon>
        <taxon>Chaetothyriomycetidae</taxon>
        <taxon>Chaetothyriales</taxon>
        <taxon>Herpotrichiellaceae</taxon>
        <taxon>Cladophialophora</taxon>
    </lineage>
</organism>
<dbReference type="RefSeq" id="XP_016254418.1">
    <property type="nucleotide sequence ID" value="XM_016387490.1"/>
</dbReference>
<sequence>MRRRSVGRIHLGPWGGIRLRHGLGPERLVVRLGAISIPQANRAYSTKAWVRVSGEAEGAPCGDDLDSDLETRLCVDHELLGPKSSEQYIKKEEEGYSPSLEMRAGNMGDIQQKITTNTGERLERVLKSNA</sequence>
<dbReference type="Proteomes" id="UP000054466">
    <property type="component" value="Unassembled WGS sequence"/>
</dbReference>
<keyword evidence="2" id="KW-1185">Reference proteome</keyword>
<gene>
    <name evidence="1" type="ORF">PV07_00995</name>
</gene>
<proteinExistence type="predicted"/>
<dbReference type="GeneID" id="27340189"/>
<accession>A0A0D2B9B3</accession>
<dbReference type="HOGENOM" id="CLU_1937932_0_0_1"/>
<name>A0A0D2B9B3_9EURO</name>
<reference evidence="1 2" key="1">
    <citation type="submission" date="2015-01" db="EMBL/GenBank/DDBJ databases">
        <title>The Genome Sequence of Cladophialophora immunda CBS83496.</title>
        <authorList>
            <consortium name="The Broad Institute Genomics Platform"/>
            <person name="Cuomo C."/>
            <person name="de Hoog S."/>
            <person name="Gorbushina A."/>
            <person name="Stielow B."/>
            <person name="Teixiera M."/>
            <person name="Abouelleil A."/>
            <person name="Chapman S.B."/>
            <person name="Priest M."/>
            <person name="Young S.K."/>
            <person name="Wortman J."/>
            <person name="Nusbaum C."/>
            <person name="Birren B."/>
        </authorList>
    </citation>
    <scope>NUCLEOTIDE SEQUENCE [LARGE SCALE GENOMIC DNA]</scope>
    <source>
        <strain evidence="1 2">CBS 83496</strain>
    </source>
</reference>
<dbReference type="AlphaFoldDB" id="A0A0D2B9B3"/>
<protein>
    <submittedName>
        <fullName evidence="1">Uncharacterized protein</fullName>
    </submittedName>
</protein>
<dbReference type="EMBL" id="KN847040">
    <property type="protein sequence ID" value="KIW34202.1"/>
    <property type="molecule type" value="Genomic_DNA"/>
</dbReference>
<dbReference type="VEuPathDB" id="FungiDB:PV07_00995"/>
<evidence type="ECO:0000313" key="1">
    <source>
        <dbReference type="EMBL" id="KIW34202.1"/>
    </source>
</evidence>